<sequence length="282" mass="31718">MKIIRVSLWLPLLTVLGLSDHISAMFHGGDIIHDGQSNSANTDMVHRVTPVRQPTKVVHDVKIRSADKVYLYSKINSCTRPNASVLATCGIDYRVPTTVLFHNILQVKNYLAQMARRNMIVYNSKCASIVTKIKCKTLLPRCSEDYTTVYLNDIQEECNQAAIWCQNATNFPHVNICKQNRSVYSFNQCIKPPLSFDNPSLCNQPMLPSYSTIPQWLLPNLKLSSSRLNENLRLLLSLNGAKNGCIDKTIMTMCQSIPHCSTDGTHLLTTLSESQCEATVKW</sequence>
<protein>
    <recommendedName>
        <fullName evidence="4">FZ domain-containing protein</fullName>
    </recommendedName>
</protein>
<dbReference type="Proteomes" id="UP000009022">
    <property type="component" value="Unassembled WGS sequence"/>
</dbReference>
<dbReference type="EMBL" id="DS985252">
    <property type="protein sequence ID" value="EDV21606.1"/>
    <property type="molecule type" value="Genomic_DNA"/>
</dbReference>
<accession>B3S6E3</accession>
<evidence type="ECO:0008006" key="4">
    <source>
        <dbReference type="Google" id="ProtNLM"/>
    </source>
</evidence>
<dbReference type="KEGG" id="tad:TRIADDRAFT_59775"/>
<organism evidence="2 3">
    <name type="scientific">Trichoplax adhaerens</name>
    <name type="common">Trichoplax reptans</name>
    <dbReference type="NCBI Taxonomy" id="10228"/>
    <lineage>
        <taxon>Eukaryota</taxon>
        <taxon>Metazoa</taxon>
        <taxon>Placozoa</taxon>
        <taxon>Uniplacotomia</taxon>
        <taxon>Trichoplacea</taxon>
        <taxon>Trichoplacidae</taxon>
        <taxon>Trichoplax</taxon>
    </lineage>
</organism>
<evidence type="ECO:0000313" key="2">
    <source>
        <dbReference type="EMBL" id="EDV21606.1"/>
    </source>
</evidence>
<feature type="signal peptide" evidence="1">
    <location>
        <begin position="1"/>
        <end position="24"/>
    </location>
</feature>
<evidence type="ECO:0000256" key="1">
    <source>
        <dbReference type="SAM" id="SignalP"/>
    </source>
</evidence>
<dbReference type="RefSeq" id="XP_002115754.1">
    <property type="nucleotide sequence ID" value="XM_002115718.1"/>
</dbReference>
<gene>
    <name evidence="2" type="ORF">TRIADDRAFT_59775</name>
</gene>
<reference evidence="2 3" key="1">
    <citation type="journal article" date="2008" name="Nature">
        <title>The Trichoplax genome and the nature of placozoans.</title>
        <authorList>
            <person name="Srivastava M."/>
            <person name="Begovic E."/>
            <person name="Chapman J."/>
            <person name="Putnam N.H."/>
            <person name="Hellsten U."/>
            <person name="Kawashima T."/>
            <person name="Kuo A."/>
            <person name="Mitros T."/>
            <person name="Salamov A."/>
            <person name="Carpenter M.L."/>
            <person name="Signorovitch A.Y."/>
            <person name="Moreno M.A."/>
            <person name="Kamm K."/>
            <person name="Grimwood J."/>
            <person name="Schmutz J."/>
            <person name="Shapiro H."/>
            <person name="Grigoriev I.V."/>
            <person name="Buss L.W."/>
            <person name="Schierwater B."/>
            <person name="Dellaporta S.L."/>
            <person name="Rokhsar D.S."/>
        </authorList>
    </citation>
    <scope>NUCLEOTIDE SEQUENCE [LARGE SCALE GENOMIC DNA]</scope>
    <source>
        <strain evidence="2 3">Grell-BS-1999</strain>
    </source>
</reference>
<dbReference type="CTD" id="6756967"/>
<evidence type="ECO:0000313" key="3">
    <source>
        <dbReference type="Proteomes" id="UP000009022"/>
    </source>
</evidence>
<keyword evidence="1" id="KW-0732">Signal</keyword>
<name>B3S6E3_TRIAD</name>
<dbReference type="InParanoid" id="B3S6E3"/>
<dbReference type="GeneID" id="6756967"/>
<dbReference type="PhylomeDB" id="B3S6E3"/>
<keyword evidence="3" id="KW-1185">Reference proteome</keyword>
<proteinExistence type="predicted"/>
<dbReference type="HOGENOM" id="CLU_988058_0_0_1"/>
<dbReference type="AlphaFoldDB" id="B3S6E3"/>
<feature type="chain" id="PRO_5002797382" description="FZ domain-containing protein" evidence="1">
    <location>
        <begin position="25"/>
        <end position="282"/>
    </location>
</feature>